<dbReference type="Proteomes" id="UP001374803">
    <property type="component" value="Chromosome"/>
</dbReference>
<keyword evidence="2" id="KW-1185">Reference proteome</keyword>
<organism evidence="1 2">
    <name type="scientific">Pendulispora rubella</name>
    <dbReference type="NCBI Taxonomy" id="2741070"/>
    <lineage>
        <taxon>Bacteria</taxon>
        <taxon>Pseudomonadati</taxon>
        <taxon>Myxococcota</taxon>
        <taxon>Myxococcia</taxon>
        <taxon>Myxococcales</taxon>
        <taxon>Sorangiineae</taxon>
        <taxon>Pendulisporaceae</taxon>
        <taxon>Pendulispora</taxon>
    </lineage>
</organism>
<gene>
    <name evidence="1" type="ORF">LVJ94_34575</name>
</gene>
<accession>A0ABZ2KYF9</accession>
<name>A0ABZ2KYF9_9BACT</name>
<dbReference type="RefSeq" id="WP_394831651.1">
    <property type="nucleotide sequence ID" value="NZ_CP089983.1"/>
</dbReference>
<evidence type="ECO:0000313" key="2">
    <source>
        <dbReference type="Proteomes" id="UP001374803"/>
    </source>
</evidence>
<dbReference type="EMBL" id="CP089983">
    <property type="protein sequence ID" value="WXB02025.1"/>
    <property type="molecule type" value="Genomic_DNA"/>
</dbReference>
<reference evidence="1" key="1">
    <citation type="submission" date="2021-12" db="EMBL/GenBank/DDBJ databases">
        <title>Discovery of the Pendulisporaceae a myxobacterial family with distinct sporulation behavior and unique specialized metabolism.</title>
        <authorList>
            <person name="Garcia R."/>
            <person name="Popoff A."/>
            <person name="Bader C.D."/>
            <person name="Loehr J."/>
            <person name="Walesch S."/>
            <person name="Walt C."/>
            <person name="Boldt J."/>
            <person name="Bunk B."/>
            <person name="Haeckl F.J.F.P.J."/>
            <person name="Gunesch A.P."/>
            <person name="Birkelbach J."/>
            <person name="Nuebel U."/>
            <person name="Pietschmann T."/>
            <person name="Bach T."/>
            <person name="Mueller R."/>
        </authorList>
    </citation>
    <scope>NUCLEOTIDE SEQUENCE</scope>
    <source>
        <strain evidence="1">MSr11367</strain>
    </source>
</reference>
<protein>
    <submittedName>
        <fullName evidence="1">Uncharacterized protein</fullName>
    </submittedName>
</protein>
<evidence type="ECO:0000313" key="1">
    <source>
        <dbReference type="EMBL" id="WXB02025.1"/>
    </source>
</evidence>
<sequence>MTVTPPIPTGTTYHIYYGVRTSLANMPADALTSIRIRLASEVDDQVEQLLRALHGNNQPYNAPWASTVFDLAASGLDERYRRSSTAASRQYPGFPGAGNPNVAGSGGWYLRNGPGMTGFGRTDVSARAGYASGVGYGIEGLWIADPQDSNAPTQGPAGGRVGGLSSGFVALGTRRYTIADWESLENLGPTFATFYSGEKQIANPTVSAANQASLKQAFRTYLPSGTPVALSGALATIAPPAFFAANILDPNSSASVLQTAIAVGYDLLELAFPDGSVHSFIVDGANGSTINQTQVGLLCLDGSPPAFAAGTTATLAKWVRTRFGIFDGAPELQERRAGAPNRAKLRGTVFMSPPPLTNGSQLGLDIPDPRVSRAARFFAPGATANDLALIWGGYDQAAQTYREGAVLMGDGSCQLRALYATEINTVGIVRFMQPPYRRIQIIEGNARQVDVSMGGTIRIINPGTYGPTRTVHIEFSNVFYDGLSTELFICIERTSSDTYDPKQVLGFVPVVANLTSHMDGNALISWDDPSVGPTTYDLFIGRVVHNQIFWQKIQYKS</sequence>
<proteinExistence type="predicted"/>